<accession>A2SEM1</accession>
<dbReference type="KEGG" id="mpt:Mpe_A1049"/>
<dbReference type="HOGENOM" id="CLU_996811_0_0_4"/>
<reference evidence="1 2" key="1">
    <citation type="journal article" date="2007" name="J. Bacteriol.">
        <title>Whole-genome analysis of the methyl tert-butyl ether-degrading beta-proteobacterium Methylibium petroleiphilum PM1.</title>
        <authorList>
            <person name="Kane S.R."/>
            <person name="Chakicherla A.Y."/>
            <person name="Chain P.S.G."/>
            <person name="Schmidt R."/>
            <person name="Shin M.W."/>
            <person name="Legler T.C."/>
            <person name="Scow K.M."/>
            <person name="Larimer F.W."/>
            <person name="Lucas S.M."/>
            <person name="Richardson P.M."/>
            <person name="Hristova K.R."/>
        </authorList>
    </citation>
    <scope>NUCLEOTIDE SEQUENCE [LARGE SCALE GENOMIC DNA]</scope>
    <source>
        <strain evidence="2">ATCC BAA-1232 / LMG 22953 / PM1</strain>
    </source>
</reference>
<dbReference type="Proteomes" id="UP000000366">
    <property type="component" value="Chromosome"/>
</dbReference>
<dbReference type="InterPro" id="IPR006626">
    <property type="entry name" value="PbH1"/>
</dbReference>
<sequence>MRVTSSSGSCITIPTGVTNVTIRDSEIGPCGQPGDTSAKGIDIQSGASNITVQRNYIHDMATALYAAGARHPIIFDRNRVTNIRGPFPRGQMVQFNGVKSGTSGSKVTCNVSDVQGATYSNVEDHINMYDSGGLSNDRTEIAYNRLRGGSPTSNSGTAIMVGDGASGGNAWVHHNTIVNVRNVGIGVAGGTNIDVESNRIYMDRAATYTNVGLYVWSQGGGSCSGHSVTGNRAWVNSSNGAQNPWWNGGNCGAVELVSNVWGDTSLSSSMFNEVPSQCQ</sequence>
<dbReference type="InterPro" id="IPR011050">
    <property type="entry name" value="Pectin_lyase_fold/virulence"/>
</dbReference>
<dbReference type="Gene3D" id="2.160.20.10">
    <property type="entry name" value="Single-stranded right-handed beta-helix, Pectin lyase-like"/>
    <property type="match status" value="1"/>
</dbReference>
<keyword evidence="2" id="KW-1185">Reference proteome</keyword>
<evidence type="ECO:0000313" key="1">
    <source>
        <dbReference type="EMBL" id="ABM94010.1"/>
    </source>
</evidence>
<gene>
    <name evidence="1" type="ordered locus">Mpe_A1049</name>
</gene>
<dbReference type="STRING" id="420662.Mpe_A1049"/>
<evidence type="ECO:0000313" key="2">
    <source>
        <dbReference type="Proteomes" id="UP000000366"/>
    </source>
</evidence>
<dbReference type="SUPFAM" id="SSF51126">
    <property type="entry name" value="Pectin lyase-like"/>
    <property type="match status" value="1"/>
</dbReference>
<dbReference type="InterPro" id="IPR012334">
    <property type="entry name" value="Pectin_lyas_fold"/>
</dbReference>
<dbReference type="SMART" id="SM00710">
    <property type="entry name" value="PbH1"/>
    <property type="match status" value="4"/>
</dbReference>
<protein>
    <submittedName>
        <fullName evidence="1">Uncharacterized protein</fullName>
    </submittedName>
</protein>
<dbReference type="EMBL" id="CP000555">
    <property type="protein sequence ID" value="ABM94010.1"/>
    <property type="molecule type" value="Genomic_DNA"/>
</dbReference>
<name>A2SEM1_METPP</name>
<dbReference type="eggNOG" id="ENOG50338VU">
    <property type="taxonomic scope" value="Bacteria"/>
</dbReference>
<organism evidence="1 2">
    <name type="scientific">Methylibium petroleiphilum (strain ATCC BAA-1232 / LMG 22953 / PM1)</name>
    <dbReference type="NCBI Taxonomy" id="420662"/>
    <lineage>
        <taxon>Bacteria</taxon>
        <taxon>Pseudomonadati</taxon>
        <taxon>Pseudomonadota</taxon>
        <taxon>Betaproteobacteria</taxon>
        <taxon>Burkholderiales</taxon>
        <taxon>Sphaerotilaceae</taxon>
        <taxon>Methylibium</taxon>
    </lineage>
</organism>
<dbReference type="AlphaFoldDB" id="A2SEM1"/>
<proteinExistence type="predicted"/>